<dbReference type="InterPro" id="IPR013506">
    <property type="entry name" value="Topo_IIA_bsu_dom2"/>
</dbReference>
<evidence type="ECO:0000259" key="11">
    <source>
        <dbReference type="PROSITE" id="PS50880"/>
    </source>
</evidence>
<dbReference type="InterPro" id="IPR011557">
    <property type="entry name" value="GyrB"/>
</dbReference>
<dbReference type="Pfam" id="PF02518">
    <property type="entry name" value="HATPase_c"/>
    <property type="match status" value="1"/>
</dbReference>
<evidence type="ECO:0000256" key="6">
    <source>
        <dbReference type="ARBA" id="ARBA00022842"/>
    </source>
</evidence>
<evidence type="ECO:0000256" key="4">
    <source>
        <dbReference type="ARBA" id="ARBA00022741"/>
    </source>
</evidence>
<evidence type="ECO:0000256" key="5">
    <source>
        <dbReference type="ARBA" id="ARBA00022840"/>
    </source>
</evidence>
<comment type="catalytic activity">
    <reaction evidence="1 10">
        <text>ATP-dependent breakage, passage and rejoining of double-stranded DNA.</text>
        <dbReference type="EC" id="5.6.2.2"/>
    </reaction>
</comment>
<comment type="miscellaneous">
    <text evidence="10">Few gyrases are as efficient as E.coli at forming negative supercoils. Not all organisms have 2 type II topoisomerases; in organisms with a single type II topoisomerase this enzyme also has to decatenate newly replicated chromosomes.</text>
</comment>
<dbReference type="Gene3D" id="3.30.230.10">
    <property type="match status" value="1"/>
</dbReference>
<dbReference type="CDD" id="cd16928">
    <property type="entry name" value="HATPase_GyrB-like"/>
    <property type="match status" value="1"/>
</dbReference>
<dbReference type="NCBIfam" id="NF004189">
    <property type="entry name" value="PRK05644.1"/>
    <property type="match status" value="1"/>
</dbReference>
<dbReference type="PANTHER" id="PTHR45866">
    <property type="entry name" value="DNA GYRASE/TOPOISOMERASE SUBUNIT B"/>
    <property type="match status" value="1"/>
</dbReference>
<keyword evidence="8" id="KW-0238">DNA-binding</keyword>
<evidence type="ECO:0000256" key="1">
    <source>
        <dbReference type="ARBA" id="ARBA00000185"/>
    </source>
</evidence>
<dbReference type="GO" id="GO:0034335">
    <property type="term" value="F:DNA negative supercoiling activity"/>
    <property type="evidence" value="ECO:0007669"/>
    <property type="project" value="UniProtKB-ARBA"/>
</dbReference>
<dbReference type="InterPro" id="IPR002288">
    <property type="entry name" value="DNA_gyrase_B_C"/>
</dbReference>
<evidence type="ECO:0000256" key="9">
    <source>
        <dbReference type="ARBA" id="ARBA00023235"/>
    </source>
</evidence>
<evidence type="ECO:0000256" key="10">
    <source>
        <dbReference type="HAMAP-Rule" id="MF_01898"/>
    </source>
</evidence>
<dbReference type="SUPFAM" id="SSF55874">
    <property type="entry name" value="ATPase domain of HSP90 chaperone/DNA topoisomerase II/histidine kinase"/>
    <property type="match status" value="1"/>
</dbReference>
<feature type="site" description="Interaction with DNA" evidence="10">
    <location>
        <position position="449"/>
    </location>
</feature>
<dbReference type="GO" id="GO:0005524">
    <property type="term" value="F:ATP binding"/>
    <property type="evidence" value="ECO:0007669"/>
    <property type="project" value="UniProtKB-UniRule"/>
</dbReference>
<dbReference type="CDD" id="cd03366">
    <property type="entry name" value="TOPRIM_TopoIIA_GyrB"/>
    <property type="match status" value="1"/>
</dbReference>
<evidence type="ECO:0000256" key="7">
    <source>
        <dbReference type="ARBA" id="ARBA00023029"/>
    </source>
</evidence>
<dbReference type="Pfam" id="PF00204">
    <property type="entry name" value="DNA_gyraseB"/>
    <property type="match status" value="1"/>
</dbReference>
<dbReference type="NCBIfam" id="TIGR01059">
    <property type="entry name" value="gyrB"/>
    <property type="match status" value="1"/>
</dbReference>
<dbReference type="InterPro" id="IPR034160">
    <property type="entry name" value="TOPRIM_GyrB"/>
</dbReference>
<dbReference type="SMART" id="SM00387">
    <property type="entry name" value="HATPase_c"/>
    <property type="match status" value="1"/>
</dbReference>
<dbReference type="EC" id="5.6.2.2" evidence="10"/>
<feature type="binding site" evidence="10">
    <location>
        <position position="498"/>
    </location>
    <ligand>
        <name>Mg(2+)</name>
        <dbReference type="ChEBI" id="CHEBI:18420"/>
        <label>1</label>
        <note>catalytic</note>
    </ligand>
</feature>
<keyword evidence="9 10" id="KW-0413">Isomerase</keyword>
<dbReference type="NCBIfam" id="NF011501">
    <property type="entry name" value="PRK14939.1"/>
    <property type="match status" value="1"/>
</dbReference>
<comment type="function">
    <text evidence="10">A type II topoisomerase that negatively supercoils closed circular double-stranded (ds) DNA in an ATP-dependent manner to modulate DNA topology and maintain chromosomes in an underwound state. Negative supercoiling favors strand separation, and DNA replication, transcription, recombination and repair, all of which involve strand separation. Also able to catalyze the interconversion of other topological isomers of dsDNA rings, including catenanes and knotted rings. Type II topoisomerases break and join 2 DNA strands simultaneously in an ATP-dependent manner.</text>
</comment>
<dbReference type="FunFam" id="3.30.230.10:FF:000005">
    <property type="entry name" value="DNA gyrase subunit B"/>
    <property type="match status" value="1"/>
</dbReference>
<dbReference type="Pfam" id="PF01751">
    <property type="entry name" value="Toprim"/>
    <property type="match status" value="1"/>
</dbReference>
<dbReference type="InterPro" id="IPR013759">
    <property type="entry name" value="Topo_IIA_B_C"/>
</dbReference>
<feature type="binding site" evidence="10">
    <location>
        <position position="424"/>
    </location>
    <ligand>
        <name>Mg(2+)</name>
        <dbReference type="ChEBI" id="CHEBI:18420"/>
        <label>1</label>
        <note>catalytic</note>
    </ligand>
</feature>
<keyword evidence="4 10" id="KW-0547">Nucleotide-binding</keyword>
<dbReference type="InterPro" id="IPR006171">
    <property type="entry name" value="TOPRIM_dom"/>
</dbReference>
<dbReference type="SUPFAM" id="SSF54211">
    <property type="entry name" value="Ribosomal protein S5 domain 2-like"/>
    <property type="match status" value="1"/>
</dbReference>
<dbReference type="GO" id="GO:0005694">
    <property type="term" value="C:chromosome"/>
    <property type="evidence" value="ECO:0007669"/>
    <property type="project" value="InterPro"/>
</dbReference>
<evidence type="ECO:0000256" key="2">
    <source>
        <dbReference type="ARBA" id="ARBA00010708"/>
    </source>
</evidence>
<dbReference type="PANTHER" id="PTHR45866:SF1">
    <property type="entry name" value="DNA GYRASE SUBUNIT B, MITOCHONDRIAL"/>
    <property type="match status" value="1"/>
</dbReference>
<dbReference type="InterPro" id="IPR001241">
    <property type="entry name" value="Topo_IIA"/>
</dbReference>
<dbReference type="EMBL" id="DTIN01000014">
    <property type="protein sequence ID" value="HFX13399.1"/>
    <property type="molecule type" value="Genomic_DNA"/>
</dbReference>
<dbReference type="GO" id="GO:0046872">
    <property type="term" value="F:metal ion binding"/>
    <property type="evidence" value="ECO:0007669"/>
    <property type="project" value="UniProtKB-KW"/>
</dbReference>
<keyword evidence="5 10" id="KW-0067">ATP-binding</keyword>
<dbReference type="FunFam" id="3.40.50.670:FF:000002">
    <property type="entry name" value="DNA gyrase subunit B"/>
    <property type="match status" value="1"/>
</dbReference>
<dbReference type="AlphaFoldDB" id="A0A7C3RJW1"/>
<dbReference type="InterPro" id="IPR013760">
    <property type="entry name" value="Topo_IIA-like_dom_sf"/>
</dbReference>
<name>A0A7C3RJW1_DICTH</name>
<gene>
    <name evidence="10 12" type="primary">gyrB</name>
    <name evidence="12" type="ORF">ENW00_04455</name>
</gene>
<protein>
    <recommendedName>
        <fullName evidence="10">DNA gyrase subunit B</fullName>
        <ecNumber evidence="10">5.6.2.2</ecNumber>
    </recommendedName>
</protein>
<dbReference type="SUPFAM" id="SSF56719">
    <property type="entry name" value="Type II DNA topoisomerase"/>
    <property type="match status" value="1"/>
</dbReference>
<comment type="subunit">
    <text evidence="10">Heterotetramer, composed of two GyrA and two GyrB chains. In the heterotetramer, GyrA contains the active site tyrosine that forms a transient covalent intermediate with DNA, while GyrB binds cofactors and catalyzes ATP hydrolysis.</text>
</comment>
<dbReference type="GO" id="GO:0006261">
    <property type="term" value="P:DNA-templated DNA replication"/>
    <property type="evidence" value="ECO:0007669"/>
    <property type="project" value="UniProtKB-UniRule"/>
</dbReference>
<dbReference type="GO" id="GO:0005737">
    <property type="term" value="C:cytoplasm"/>
    <property type="evidence" value="ECO:0007669"/>
    <property type="project" value="UniProtKB-SubCell"/>
</dbReference>
<comment type="caution">
    <text evidence="12">The sequence shown here is derived from an EMBL/GenBank/DDBJ whole genome shotgun (WGS) entry which is preliminary data.</text>
</comment>
<dbReference type="PROSITE" id="PS50880">
    <property type="entry name" value="TOPRIM"/>
    <property type="match status" value="1"/>
</dbReference>
<keyword evidence="10" id="KW-0963">Cytoplasm</keyword>
<dbReference type="GO" id="GO:0003677">
    <property type="term" value="F:DNA binding"/>
    <property type="evidence" value="ECO:0007669"/>
    <property type="project" value="UniProtKB-KW"/>
</dbReference>
<dbReference type="SMART" id="SM00433">
    <property type="entry name" value="TOP2c"/>
    <property type="match status" value="1"/>
</dbReference>
<dbReference type="Pfam" id="PF00986">
    <property type="entry name" value="DNA_gyraseB_C"/>
    <property type="match status" value="1"/>
</dbReference>
<feature type="binding site" evidence="10">
    <location>
        <position position="498"/>
    </location>
    <ligand>
        <name>Mg(2+)</name>
        <dbReference type="ChEBI" id="CHEBI:18420"/>
        <label>2</label>
    </ligand>
</feature>
<accession>A0A7C3RJW1</accession>
<dbReference type="GO" id="GO:0006265">
    <property type="term" value="P:DNA topological change"/>
    <property type="evidence" value="ECO:0007669"/>
    <property type="project" value="UniProtKB-UniRule"/>
</dbReference>
<feature type="domain" description="Toprim" evidence="11">
    <location>
        <begin position="418"/>
        <end position="533"/>
    </location>
</feature>
<keyword evidence="7 10" id="KW-0799">Topoisomerase</keyword>
<keyword evidence="3 10" id="KW-0479">Metal-binding</keyword>
<dbReference type="Gene3D" id="3.40.50.670">
    <property type="match status" value="1"/>
</dbReference>
<reference evidence="12" key="1">
    <citation type="journal article" date="2020" name="mSystems">
        <title>Genome- and Community-Level Interaction Insights into Carbon Utilization and Element Cycling Functions of Hydrothermarchaeota in Hydrothermal Sediment.</title>
        <authorList>
            <person name="Zhou Z."/>
            <person name="Liu Y."/>
            <person name="Xu W."/>
            <person name="Pan J."/>
            <person name="Luo Z.H."/>
            <person name="Li M."/>
        </authorList>
    </citation>
    <scope>NUCLEOTIDE SEQUENCE [LARGE SCALE GENOMIC DNA]</scope>
    <source>
        <strain evidence="12">SpSt-81</strain>
    </source>
</reference>
<dbReference type="InterPro" id="IPR000565">
    <property type="entry name" value="Topo_IIA_B"/>
</dbReference>
<comment type="cofactor">
    <cofactor evidence="10">
        <name>Mg(2+)</name>
        <dbReference type="ChEBI" id="CHEBI:18420"/>
    </cofactor>
    <cofactor evidence="10">
        <name>Mn(2+)</name>
        <dbReference type="ChEBI" id="CHEBI:29035"/>
    </cofactor>
    <cofactor evidence="10">
        <name>Ca(2+)</name>
        <dbReference type="ChEBI" id="CHEBI:29108"/>
    </cofactor>
    <text evidence="10">Binds two Mg(2+) per subunit. The magnesium ions form salt bridges with both the protein and the DNA. Can also accept other divalent metal cations, such as Mn(2+) or Ca(2+).</text>
</comment>
<organism evidence="12">
    <name type="scientific">Dictyoglomus thermophilum</name>
    <dbReference type="NCBI Taxonomy" id="14"/>
    <lineage>
        <taxon>Bacteria</taxon>
        <taxon>Pseudomonadati</taxon>
        <taxon>Dictyoglomota</taxon>
        <taxon>Dictyoglomia</taxon>
        <taxon>Dictyoglomales</taxon>
        <taxon>Dictyoglomaceae</taxon>
        <taxon>Dictyoglomus</taxon>
    </lineage>
</organism>
<dbReference type="InterPro" id="IPR036890">
    <property type="entry name" value="HATPase_C_sf"/>
</dbReference>
<dbReference type="PRINTS" id="PR00418">
    <property type="entry name" value="TPI2FAMILY"/>
</dbReference>
<feature type="site" description="Interaction with DNA" evidence="10">
    <location>
        <position position="452"/>
    </location>
</feature>
<proteinExistence type="inferred from homology"/>
<dbReference type="InterPro" id="IPR014721">
    <property type="entry name" value="Ribsml_uS5_D2-typ_fold_subgr"/>
</dbReference>
<dbReference type="PRINTS" id="PR01159">
    <property type="entry name" value="DNAGYRASEB"/>
</dbReference>
<feature type="binding site" evidence="10">
    <location>
        <position position="500"/>
    </location>
    <ligand>
        <name>Mg(2+)</name>
        <dbReference type="ChEBI" id="CHEBI:18420"/>
        <label>2</label>
    </ligand>
</feature>
<comment type="similarity">
    <text evidence="2 10">Belongs to the type II topoisomerase GyrB family.</text>
</comment>
<dbReference type="FunFam" id="3.30.565.10:FF:000002">
    <property type="entry name" value="DNA gyrase subunit B"/>
    <property type="match status" value="1"/>
</dbReference>
<sequence length="635" mass="72154">MTVTKKDKYTADSIQILEGTEAVRKRPGMYIGDVGVRGLHHLVFELVDNSIDEVMAGYCDYIYVELRKDGGVVVLDNGRGIPVDLHPQAKKPALEIVLTTLHAGGKFSNSIYKISGGLHGVGLSVVNALSRRLEVEVMRDGKLYYQAYEKGKPVTPVIEKGSTDKTGTKILFYPDPEIFETTKFDYEIIANRLRELAFLNPGVTIELKDENTSKSNVYKYEGGLIQFMEYLSKGKEVLHEPFYFKREEENLVIEVVLQYNTGYDELILSYVNNIHTIEGGTHVTGFRSALTKVVNSFARSWGLWKEAESLSGEDVREGLTAIISTKVPNPQFEGQTKTKLGNSEVKKFVEKVVEEELTEYFSKNSDIGKLIIGKIIEAYRARQAARKARELVRRKSLLESTLLPGKLADCSEKDPTKCELFIVEGESAGGSAKQARDRRYQAILPLRGKILNVEKAQHLTKILSSEEIKTIIASLGTGIGQDFDLSKLRYHKIIIMTDADVDGAHIRTLLLTFFYRHFRPLIEGGYVYIAQPPLYLLRKGKEERYAYSEEEKEEILKKWDYPDNVYIQRYKGLGEMDPDQLRETTMDPQKRILLQVTIEDALEAERLFSILMGNNVEERRNFIEQKAKFVRNLDI</sequence>
<evidence type="ECO:0000256" key="3">
    <source>
        <dbReference type="ARBA" id="ARBA00022723"/>
    </source>
</evidence>
<dbReference type="HAMAP" id="MF_01898">
    <property type="entry name" value="GyrB"/>
    <property type="match status" value="1"/>
</dbReference>
<evidence type="ECO:0000313" key="12">
    <source>
        <dbReference type="EMBL" id="HFX13399.1"/>
    </source>
</evidence>
<dbReference type="CDD" id="cd00822">
    <property type="entry name" value="TopoII_Trans_DNA_gyrase"/>
    <property type="match status" value="1"/>
</dbReference>
<comment type="subcellular location">
    <subcellularLocation>
        <location evidence="10">Cytoplasm</location>
    </subcellularLocation>
</comment>
<evidence type="ECO:0000256" key="8">
    <source>
        <dbReference type="ARBA" id="ARBA00023125"/>
    </source>
</evidence>
<keyword evidence="6 10" id="KW-0460">Magnesium</keyword>
<dbReference type="InterPro" id="IPR020568">
    <property type="entry name" value="Ribosomal_Su5_D2-typ_SF"/>
</dbReference>
<dbReference type="InterPro" id="IPR003594">
    <property type="entry name" value="HATPase_dom"/>
</dbReference>
<dbReference type="Gene3D" id="3.30.565.10">
    <property type="entry name" value="Histidine kinase-like ATPase, C-terminal domain"/>
    <property type="match status" value="1"/>
</dbReference>